<comment type="caution">
    <text evidence="1">The sequence shown here is derived from an EMBL/GenBank/DDBJ whole genome shotgun (WGS) entry which is preliminary data.</text>
</comment>
<protein>
    <submittedName>
        <fullName evidence="1">2'-5' RNA ligase</fullName>
    </submittedName>
</protein>
<gene>
    <name evidence="1" type="ORF">FB556_0620</name>
</gene>
<dbReference type="GO" id="GO:0016874">
    <property type="term" value="F:ligase activity"/>
    <property type="evidence" value="ECO:0007669"/>
    <property type="project" value="UniProtKB-KW"/>
</dbReference>
<dbReference type="SUPFAM" id="SSF55144">
    <property type="entry name" value="LigT-like"/>
    <property type="match status" value="1"/>
</dbReference>
<dbReference type="OrthoDB" id="9787070at2"/>
<accession>A0A543ANK4</accession>
<sequence length="179" mass="19407">MVPTPVQDHLTALAETIQASVSVDHPSTVSWNHPADLHCTLFFLGTQDDEHLLIDSMTDVATLLAPVTLTAAGATHWLGRNSLAVPVTGAERLGTMFIDRMGELSSDHRARWRPFHGHVTLGRVRPVPRAADDVFGGHELEAIIWQARQVQLVKGTSGPGERRYQVVAEALLGGIAPDD</sequence>
<dbReference type="EMBL" id="VFOU01000001">
    <property type="protein sequence ID" value="TQL74167.1"/>
    <property type="molecule type" value="Genomic_DNA"/>
</dbReference>
<proteinExistence type="predicted"/>
<dbReference type="AlphaFoldDB" id="A0A543ANK4"/>
<reference evidence="1 2" key="1">
    <citation type="submission" date="2019-06" db="EMBL/GenBank/DDBJ databases">
        <title>Sequencing the genomes of 1000 actinobacteria strains.</title>
        <authorList>
            <person name="Klenk H.-P."/>
        </authorList>
    </citation>
    <scope>NUCLEOTIDE SEQUENCE [LARGE SCALE GENOMIC DNA]</scope>
    <source>
        <strain evidence="1 2">DSM 24083</strain>
    </source>
</reference>
<evidence type="ECO:0000313" key="2">
    <source>
        <dbReference type="Proteomes" id="UP000319746"/>
    </source>
</evidence>
<keyword evidence="2" id="KW-1185">Reference proteome</keyword>
<evidence type="ECO:0000313" key="1">
    <source>
        <dbReference type="EMBL" id="TQL74167.1"/>
    </source>
</evidence>
<name>A0A543ANK4_9MICC</name>
<dbReference type="InterPro" id="IPR009097">
    <property type="entry name" value="Cyclic_Pdiesterase"/>
</dbReference>
<dbReference type="Gene3D" id="3.90.1140.10">
    <property type="entry name" value="Cyclic phosphodiesterase"/>
    <property type="match status" value="1"/>
</dbReference>
<keyword evidence="1" id="KW-0436">Ligase</keyword>
<organism evidence="1 2">
    <name type="scientific">Enteractinococcus coprophilus</name>
    <dbReference type="NCBI Taxonomy" id="1027633"/>
    <lineage>
        <taxon>Bacteria</taxon>
        <taxon>Bacillati</taxon>
        <taxon>Actinomycetota</taxon>
        <taxon>Actinomycetes</taxon>
        <taxon>Micrococcales</taxon>
        <taxon>Micrococcaceae</taxon>
    </lineage>
</organism>
<dbReference type="Proteomes" id="UP000319746">
    <property type="component" value="Unassembled WGS sequence"/>
</dbReference>